<reference evidence="5" key="3">
    <citation type="submission" date="2015-06" db="UniProtKB">
        <authorList>
            <consortium name="EnsemblMetazoa"/>
        </authorList>
    </citation>
    <scope>IDENTIFICATION</scope>
</reference>
<protein>
    <recommendedName>
        <fullName evidence="3">Arrestin C-terminal-like domain-containing protein</fullName>
    </recommendedName>
</protein>
<dbReference type="InterPro" id="IPR014756">
    <property type="entry name" value="Ig_E-set"/>
</dbReference>
<dbReference type="Gene3D" id="2.60.40.640">
    <property type="match status" value="2"/>
</dbReference>
<dbReference type="SUPFAM" id="SSF81296">
    <property type="entry name" value="E set domains"/>
    <property type="match status" value="2"/>
</dbReference>
<dbReference type="GO" id="GO:0015031">
    <property type="term" value="P:protein transport"/>
    <property type="evidence" value="ECO:0007669"/>
    <property type="project" value="TreeGrafter"/>
</dbReference>
<gene>
    <name evidence="4" type="ORF">CAPTEDRAFT_225189</name>
</gene>
<dbReference type="STRING" id="283909.R7VD95"/>
<dbReference type="PANTHER" id="PTHR11188">
    <property type="entry name" value="ARRESTIN DOMAIN CONTAINING PROTEIN"/>
    <property type="match status" value="1"/>
</dbReference>
<dbReference type="EnsemblMetazoa" id="CapteT225189">
    <property type="protein sequence ID" value="CapteP225189"/>
    <property type="gene ID" value="CapteG225189"/>
</dbReference>
<dbReference type="Proteomes" id="UP000014760">
    <property type="component" value="Unassembled WGS sequence"/>
</dbReference>
<dbReference type="Pfam" id="PF00339">
    <property type="entry name" value="Arrestin_N"/>
    <property type="match status" value="1"/>
</dbReference>
<feature type="domain" description="Arrestin C-terminal-like" evidence="3">
    <location>
        <begin position="177"/>
        <end position="310"/>
    </location>
</feature>
<accession>R7VD95</accession>
<dbReference type="HOGENOM" id="CLU_039221_4_0_1"/>
<evidence type="ECO:0000313" key="5">
    <source>
        <dbReference type="EnsemblMetazoa" id="CapteP225189"/>
    </source>
</evidence>
<dbReference type="InterPro" id="IPR050357">
    <property type="entry name" value="Arrestin_domain-protein"/>
</dbReference>
<sequence>MFQDQVAIMGREFQIKYENENAVFHSGDVVSGSVTLETTEVTSLERLTVRLSGKGYAEWRQTGQYVQLLPACKKSATYLYKVFHLWVGETLQPGTHTIPFQHRLPEDLPSSFQGYWGYVRYKSTAMLVRKGSSRYYAKTSEYFSVIRNLDLNLHDPQLRVPVEHSRTKRVQTYFCRSAGDIQAKFRINKTGFVPGEHIQVHVDVKNNSSLSARVKIRLEELSTYDVTDVNSKLIQTCRQMPIKKSGPILSGEHFEWDDATIKVPTTPPTGLEGCDFINVKHTILFKVSMKGSGSSPILFEQDLVIGTVPLRDATDIINSALPSYEEASMLPSNSPPSYEDSQLEDLNCSFHPLYPVYDFPPGGPAPVQPTLPPPAYEEQEPDGGACGSDDIQVTHF</sequence>
<dbReference type="SMART" id="SM01017">
    <property type="entry name" value="Arrestin_C"/>
    <property type="match status" value="1"/>
</dbReference>
<dbReference type="InterPro" id="IPR011022">
    <property type="entry name" value="Arrestin_C-like"/>
</dbReference>
<evidence type="ECO:0000256" key="2">
    <source>
        <dbReference type="SAM" id="MobiDB-lite"/>
    </source>
</evidence>
<dbReference type="OMA" id="MIAWSAN"/>
<dbReference type="OrthoDB" id="2333384at2759"/>
<evidence type="ECO:0000256" key="1">
    <source>
        <dbReference type="ARBA" id="ARBA00005298"/>
    </source>
</evidence>
<dbReference type="EMBL" id="AMQN01004220">
    <property type="status" value="NOT_ANNOTATED_CDS"/>
    <property type="molecule type" value="Genomic_DNA"/>
</dbReference>
<dbReference type="InterPro" id="IPR014752">
    <property type="entry name" value="Arrestin-like_C"/>
</dbReference>
<proteinExistence type="inferred from homology"/>
<dbReference type="GO" id="GO:0005737">
    <property type="term" value="C:cytoplasm"/>
    <property type="evidence" value="ECO:0007669"/>
    <property type="project" value="TreeGrafter"/>
</dbReference>
<evidence type="ECO:0000313" key="6">
    <source>
        <dbReference type="Proteomes" id="UP000014760"/>
    </source>
</evidence>
<feature type="region of interest" description="Disordered" evidence="2">
    <location>
        <begin position="361"/>
        <end position="396"/>
    </location>
</feature>
<dbReference type="EMBL" id="KB292914">
    <property type="protein sequence ID" value="ELU16803.1"/>
    <property type="molecule type" value="Genomic_DNA"/>
</dbReference>
<reference evidence="6" key="1">
    <citation type="submission" date="2012-12" db="EMBL/GenBank/DDBJ databases">
        <authorList>
            <person name="Hellsten U."/>
            <person name="Grimwood J."/>
            <person name="Chapman J.A."/>
            <person name="Shapiro H."/>
            <person name="Aerts A."/>
            <person name="Otillar R.P."/>
            <person name="Terry A.Y."/>
            <person name="Boore J.L."/>
            <person name="Simakov O."/>
            <person name="Marletaz F."/>
            <person name="Cho S.-J."/>
            <person name="Edsinger-Gonzales E."/>
            <person name="Havlak P."/>
            <person name="Kuo D.-H."/>
            <person name="Larsson T."/>
            <person name="Lv J."/>
            <person name="Arendt D."/>
            <person name="Savage R."/>
            <person name="Osoegawa K."/>
            <person name="de Jong P."/>
            <person name="Lindberg D.R."/>
            <person name="Seaver E.C."/>
            <person name="Weisblat D.A."/>
            <person name="Putnam N.H."/>
            <person name="Grigoriev I.V."/>
            <person name="Rokhsar D.S."/>
        </authorList>
    </citation>
    <scope>NUCLEOTIDE SEQUENCE</scope>
    <source>
        <strain evidence="6">I ESC-2004</strain>
    </source>
</reference>
<evidence type="ECO:0000259" key="3">
    <source>
        <dbReference type="SMART" id="SM01017"/>
    </source>
</evidence>
<name>R7VD95_CAPTE</name>
<comment type="similarity">
    <text evidence="1">Belongs to the arrestin family.</text>
</comment>
<dbReference type="PANTHER" id="PTHR11188:SF176">
    <property type="entry name" value="ARRESTIN DOMAIN-CONTAINING PROTEIN 1"/>
    <property type="match status" value="1"/>
</dbReference>
<dbReference type="InterPro" id="IPR011021">
    <property type="entry name" value="Arrestin-like_N"/>
</dbReference>
<keyword evidence="6" id="KW-1185">Reference proteome</keyword>
<feature type="compositionally biased region" description="Pro residues" evidence="2">
    <location>
        <begin position="361"/>
        <end position="375"/>
    </location>
</feature>
<dbReference type="AlphaFoldDB" id="R7VD95"/>
<reference evidence="4 6" key="2">
    <citation type="journal article" date="2013" name="Nature">
        <title>Insights into bilaterian evolution from three spiralian genomes.</title>
        <authorList>
            <person name="Simakov O."/>
            <person name="Marletaz F."/>
            <person name="Cho S.J."/>
            <person name="Edsinger-Gonzales E."/>
            <person name="Havlak P."/>
            <person name="Hellsten U."/>
            <person name="Kuo D.H."/>
            <person name="Larsson T."/>
            <person name="Lv J."/>
            <person name="Arendt D."/>
            <person name="Savage R."/>
            <person name="Osoegawa K."/>
            <person name="de Jong P."/>
            <person name="Grimwood J."/>
            <person name="Chapman J.A."/>
            <person name="Shapiro H."/>
            <person name="Aerts A."/>
            <person name="Otillar R.P."/>
            <person name="Terry A.Y."/>
            <person name="Boore J.L."/>
            <person name="Grigoriev I.V."/>
            <person name="Lindberg D.R."/>
            <person name="Seaver E.C."/>
            <person name="Weisblat D.A."/>
            <person name="Putnam N.H."/>
            <person name="Rokhsar D.S."/>
        </authorList>
    </citation>
    <scope>NUCLEOTIDE SEQUENCE</scope>
    <source>
        <strain evidence="4 6">I ESC-2004</strain>
    </source>
</reference>
<dbReference type="Pfam" id="PF02752">
    <property type="entry name" value="Arrestin_C"/>
    <property type="match status" value="1"/>
</dbReference>
<organism evidence="4">
    <name type="scientific">Capitella teleta</name>
    <name type="common">Polychaete worm</name>
    <dbReference type="NCBI Taxonomy" id="283909"/>
    <lineage>
        <taxon>Eukaryota</taxon>
        <taxon>Metazoa</taxon>
        <taxon>Spiralia</taxon>
        <taxon>Lophotrochozoa</taxon>
        <taxon>Annelida</taxon>
        <taxon>Polychaeta</taxon>
        <taxon>Sedentaria</taxon>
        <taxon>Scolecida</taxon>
        <taxon>Capitellidae</taxon>
        <taxon>Capitella</taxon>
    </lineage>
</organism>
<evidence type="ECO:0000313" key="4">
    <source>
        <dbReference type="EMBL" id="ELU16803.1"/>
    </source>
</evidence>